<accession>A0A1F7YLL5</accession>
<evidence type="ECO:0000256" key="1">
    <source>
        <dbReference type="SAM" id="Phobius"/>
    </source>
</evidence>
<reference evidence="2 3" key="1">
    <citation type="journal article" date="2016" name="Nat. Commun.">
        <title>Thousands of microbial genomes shed light on interconnected biogeochemical processes in an aquifer system.</title>
        <authorList>
            <person name="Anantharaman K."/>
            <person name="Brown C.T."/>
            <person name="Hug L.A."/>
            <person name="Sharon I."/>
            <person name="Castelle C.J."/>
            <person name="Probst A.J."/>
            <person name="Thomas B.C."/>
            <person name="Singh A."/>
            <person name="Wilkins M.J."/>
            <person name="Karaoz U."/>
            <person name="Brodie E.L."/>
            <person name="Williams K.H."/>
            <person name="Hubbard S.S."/>
            <person name="Banfield J.F."/>
        </authorList>
    </citation>
    <scope>NUCLEOTIDE SEQUENCE [LARGE SCALE GENOMIC DNA]</scope>
</reference>
<keyword evidence="1" id="KW-0812">Transmembrane</keyword>
<name>A0A1F7YLL5_9BACT</name>
<dbReference type="Proteomes" id="UP000179221">
    <property type="component" value="Unassembled WGS sequence"/>
</dbReference>
<proteinExistence type="predicted"/>
<dbReference type="EMBL" id="MGGL01000004">
    <property type="protein sequence ID" value="OGM27415.1"/>
    <property type="molecule type" value="Genomic_DNA"/>
</dbReference>
<evidence type="ECO:0000313" key="2">
    <source>
        <dbReference type="EMBL" id="OGM27415.1"/>
    </source>
</evidence>
<evidence type="ECO:0000313" key="3">
    <source>
        <dbReference type="Proteomes" id="UP000179221"/>
    </source>
</evidence>
<gene>
    <name evidence="2" type="ORF">A2628_01270</name>
</gene>
<keyword evidence="1" id="KW-1133">Transmembrane helix</keyword>
<feature type="transmembrane region" description="Helical" evidence="1">
    <location>
        <begin position="12"/>
        <end position="33"/>
    </location>
</feature>
<protein>
    <recommendedName>
        <fullName evidence="4">Mannosyl-glycoprotein endo-beta-N-acetylglucosamidase-like domain-containing protein</fullName>
    </recommendedName>
</protein>
<sequence length="204" mass="22864">MHIFSIFNKITFTVLFFIITPLVIGTVFVYLTLTNSNSLQNESRPINNKVLSYETTGTQIFASVPSSYPSITGNILAGDARGEIIKLYLEKYQSPLVPYAHLIVNTADKYKVDFRLLTAISQQESNLCKNYPEGTYNCYGWGIHSRGTLGFSSFEEGIETVTKGLKTEYIDKGYTNPEEIMAKYTPSSNGSWAEGVNKFISEMQ</sequence>
<dbReference type="AlphaFoldDB" id="A0A1F7YLL5"/>
<evidence type="ECO:0008006" key="4">
    <source>
        <dbReference type="Google" id="ProtNLM"/>
    </source>
</evidence>
<comment type="caution">
    <text evidence="2">The sequence shown here is derived from an EMBL/GenBank/DDBJ whole genome shotgun (WGS) entry which is preliminary data.</text>
</comment>
<organism evidence="2 3">
    <name type="scientific">Candidatus Woesebacteria bacterium RIFCSPHIGHO2_01_FULL_40_22</name>
    <dbReference type="NCBI Taxonomy" id="1802499"/>
    <lineage>
        <taxon>Bacteria</taxon>
        <taxon>Candidatus Woeseibacteriota</taxon>
    </lineage>
</organism>
<keyword evidence="1" id="KW-0472">Membrane</keyword>